<reference evidence="1" key="1">
    <citation type="submission" date="2019-08" db="EMBL/GenBank/DDBJ databases">
        <authorList>
            <person name="Kucharzyk K."/>
            <person name="Murdoch R.W."/>
            <person name="Higgins S."/>
            <person name="Loffler F."/>
        </authorList>
    </citation>
    <scope>NUCLEOTIDE SEQUENCE</scope>
</reference>
<name>A0A645H7Y8_9ZZZZ</name>
<sequence length="131" mass="14329">MVVNALLRGLIVEGNHNQHRVDARVRGALGQRDGLLGGGAARARDDGLAAGHRLDGRFEQLRALLKRQKRCLAGGAGHDERVAQVLFNQILNQLSIAVIVHFFVCLVGRHQRQKDASEFFLFCHGNSASQA</sequence>
<dbReference type="EMBL" id="VSSQ01088539">
    <property type="protein sequence ID" value="MPN35141.1"/>
    <property type="molecule type" value="Genomic_DNA"/>
</dbReference>
<evidence type="ECO:0000313" key="1">
    <source>
        <dbReference type="EMBL" id="MPN35141.1"/>
    </source>
</evidence>
<comment type="caution">
    <text evidence="1">The sequence shown here is derived from an EMBL/GenBank/DDBJ whole genome shotgun (WGS) entry which is preliminary data.</text>
</comment>
<gene>
    <name evidence="1" type="ORF">SDC9_182636</name>
</gene>
<protein>
    <submittedName>
        <fullName evidence="1">Uncharacterized protein</fullName>
    </submittedName>
</protein>
<accession>A0A645H7Y8</accession>
<proteinExistence type="predicted"/>
<dbReference type="AlphaFoldDB" id="A0A645H7Y8"/>
<organism evidence="1">
    <name type="scientific">bioreactor metagenome</name>
    <dbReference type="NCBI Taxonomy" id="1076179"/>
    <lineage>
        <taxon>unclassified sequences</taxon>
        <taxon>metagenomes</taxon>
        <taxon>ecological metagenomes</taxon>
    </lineage>
</organism>